<dbReference type="EMBL" id="JAPWTJ010000210">
    <property type="protein sequence ID" value="KAJ8981021.1"/>
    <property type="molecule type" value="Genomic_DNA"/>
</dbReference>
<keyword evidence="1" id="KW-0812">Transmembrane</keyword>
<evidence type="ECO:0000256" key="1">
    <source>
        <dbReference type="SAM" id="Phobius"/>
    </source>
</evidence>
<sequence>MHGCHVQNKSNCFMSLCAIVEHSSVMGFSISLLKEVFVKFLLSRRKSDSAELTPLSKAFLLFFMFYIFFTSLSLSGQPYCGSTAPSTWAIVQLGIQGVCTVGNIICHLACGKILSTPARILRSATSPTCNLQTSWGAPPFFPSVGKDLSAILRALLPAVSVPETDR</sequence>
<keyword evidence="1" id="KW-0472">Membrane</keyword>
<gene>
    <name evidence="2" type="ORF">NQ317_002876</name>
</gene>
<organism evidence="2 3">
    <name type="scientific">Molorchus minor</name>
    <dbReference type="NCBI Taxonomy" id="1323400"/>
    <lineage>
        <taxon>Eukaryota</taxon>
        <taxon>Metazoa</taxon>
        <taxon>Ecdysozoa</taxon>
        <taxon>Arthropoda</taxon>
        <taxon>Hexapoda</taxon>
        <taxon>Insecta</taxon>
        <taxon>Pterygota</taxon>
        <taxon>Neoptera</taxon>
        <taxon>Endopterygota</taxon>
        <taxon>Coleoptera</taxon>
        <taxon>Polyphaga</taxon>
        <taxon>Cucujiformia</taxon>
        <taxon>Chrysomeloidea</taxon>
        <taxon>Cerambycidae</taxon>
        <taxon>Lamiinae</taxon>
        <taxon>Monochamini</taxon>
        <taxon>Molorchus</taxon>
    </lineage>
</organism>
<reference evidence="2" key="1">
    <citation type="journal article" date="2023" name="Insect Mol. Biol.">
        <title>Genome sequencing provides insights into the evolution of gene families encoding plant cell wall-degrading enzymes in longhorned beetles.</title>
        <authorList>
            <person name="Shin N.R."/>
            <person name="Okamura Y."/>
            <person name="Kirsch R."/>
            <person name="Pauchet Y."/>
        </authorList>
    </citation>
    <scope>NUCLEOTIDE SEQUENCE</scope>
    <source>
        <strain evidence="2">MMC_N1</strain>
    </source>
</reference>
<comment type="caution">
    <text evidence="2">The sequence shown here is derived from an EMBL/GenBank/DDBJ whole genome shotgun (WGS) entry which is preliminary data.</text>
</comment>
<evidence type="ECO:0000313" key="2">
    <source>
        <dbReference type="EMBL" id="KAJ8981021.1"/>
    </source>
</evidence>
<keyword evidence="1" id="KW-1133">Transmembrane helix</keyword>
<accession>A0ABQ9JRW4</accession>
<name>A0ABQ9JRW4_9CUCU</name>
<protein>
    <submittedName>
        <fullName evidence="2">Uncharacterized protein</fullName>
    </submittedName>
</protein>
<evidence type="ECO:0000313" key="3">
    <source>
        <dbReference type="Proteomes" id="UP001162164"/>
    </source>
</evidence>
<dbReference type="Proteomes" id="UP001162164">
    <property type="component" value="Unassembled WGS sequence"/>
</dbReference>
<feature type="transmembrane region" description="Helical" evidence="1">
    <location>
        <begin position="52"/>
        <end position="69"/>
    </location>
</feature>
<keyword evidence="3" id="KW-1185">Reference proteome</keyword>
<proteinExistence type="predicted"/>